<dbReference type="EMBL" id="MCFE01000317">
    <property type="protein sequence ID" value="ORX91538.1"/>
    <property type="molecule type" value="Genomic_DNA"/>
</dbReference>
<gene>
    <name evidence="7" type="ORF">K493DRAFT_317202</name>
</gene>
<comment type="similarity">
    <text evidence="2">Belongs to the TMEM14 family.</text>
</comment>
<dbReference type="GO" id="GO:0016020">
    <property type="term" value="C:membrane"/>
    <property type="evidence" value="ECO:0007669"/>
    <property type="project" value="UniProtKB-SubCell"/>
</dbReference>
<evidence type="ECO:0000256" key="2">
    <source>
        <dbReference type="ARBA" id="ARBA00007590"/>
    </source>
</evidence>
<evidence type="ECO:0000256" key="3">
    <source>
        <dbReference type="ARBA" id="ARBA00022692"/>
    </source>
</evidence>
<feature type="non-terminal residue" evidence="7">
    <location>
        <position position="1"/>
    </location>
</feature>
<evidence type="ECO:0000256" key="4">
    <source>
        <dbReference type="ARBA" id="ARBA00022989"/>
    </source>
</evidence>
<evidence type="ECO:0000313" key="8">
    <source>
        <dbReference type="Proteomes" id="UP000193498"/>
    </source>
</evidence>
<comment type="caution">
    <text evidence="7">The sequence shown here is derived from an EMBL/GenBank/DDBJ whole genome shotgun (WGS) entry which is preliminary data.</text>
</comment>
<sequence>MSHHTTATLAGLCAIGGIVGYFKGRSKPSLIAGLTFGTLFGVSTYLLKENREYGEELAAATSVLLTGAMLPRGIRTRKPLPLALGTIGVLGAGYYSKKCYESRYGV</sequence>
<reference evidence="7 8" key="1">
    <citation type="submission" date="2016-07" db="EMBL/GenBank/DDBJ databases">
        <title>Pervasive Adenine N6-methylation of Active Genes in Fungi.</title>
        <authorList>
            <consortium name="DOE Joint Genome Institute"/>
            <person name="Mondo S.J."/>
            <person name="Dannebaum R.O."/>
            <person name="Kuo R.C."/>
            <person name="Labutti K."/>
            <person name="Haridas S."/>
            <person name="Kuo A."/>
            <person name="Salamov A."/>
            <person name="Ahrendt S.R."/>
            <person name="Lipzen A."/>
            <person name="Sullivan W."/>
            <person name="Andreopoulos W.B."/>
            <person name="Clum A."/>
            <person name="Lindquist E."/>
            <person name="Daum C."/>
            <person name="Ramamoorthy G.K."/>
            <person name="Gryganskyi A."/>
            <person name="Culley D."/>
            <person name="Magnuson J.K."/>
            <person name="James T.Y."/>
            <person name="O'Malley M.A."/>
            <person name="Stajich J.E."/>
            <person name="Spatafora J.W."/>
            <person name="Visel A."/>
            <person name="Grigoriev I.V."/>
        </authorList>
    </citation>
    <scope>NUCLEOTIDE SEQUENCE [LARGE SCALE GENOMIC DNA]</scope>
    <source>
        <strain evidence="7 8">CBS 931.73</strain>
    </source>
</reference>
<dbReference type="InParanoid" id="A0A1Y1Y0P1"/>
<keyword evidence="3 6" id="KW-0812">Transmembrane</keyword>
<name>A0A1Y1Y0P1_9FUNG</name>
<evidence type="ECO:0000256" key="6">
    <source>
        <dbReference type="SAM" id="Phobius"/>
    </source>
</evidence>
<dbReference type="Proteomes" id="UP000193498">
    <property type="component" value="Unassembled WGS sequence"/>
</dbReference>
<feature type="transmembrane region" description="Helical" evidence="6">
    <location>
        <begin position="6"/>
        <end position="22"/>
    </location>
</feature>
<evidence type="ECO:0000256" key="5">
    <source>
        <dbReference type="ARBA" id="ARBA00023136"/>
    </source>
</evidence>
<keyword evidence="8" id="KW-1185">Reference proteome</keyword>
<dbReference type="AlphaFoldDB" id="A0A1Y1Y0P1"/>
<organism evidence="7 8">
    <name type="scientific">Basidiobolus meristosporus CBS 931.73</name>
    <dbReference type="NCBI Taxonomy" id="1314790"/>
    <lineage>
        <taxon>Eukaryota</taxon>
        <taxon>Fungi</taxon>
        <taxon>Fungi incertae sedis</taxon>
        <taxon>Zoopagomycota</taxon>
        <taxon>Entomophthoromycotina</taxon>
        <taxon>Basidiobolomycetes</taxon>
        <taxon>Basidiobolales</taxon>
        <taxon>Basidiobolaceae</taxon>
        <taxon>Basidiobolus</taxon>
    </lineage>
</organism>
<dbReference type="InterPro" id="IPR005349">
    <property type="entry name" value="TMEM14"/>
</dbReference>
<dbReference type="OrthoDB" id="5620at2759"/>
<feature type="transmembrane region" description="Helical" evidence="6">
    <location>
        <begin position="29"/>
        <end position="47"/>
    </location>
</feature>
<keyword evidence="4 6" id="KW-1133">Transmembrane helix</keyword>
<comment type="subcellular location">
    <subcellularLocation>
        <location evidence="1">Membrane</location>
    </subcellularLocation>
</comment>
<evidence type="ECO:0000256" key="1">
    <source>
        <dbReference type="ARBA" id="ARBA00004370"/>
    </source>
</evidence>
<dbReference type="InterPro" id="IPR044890">
    <property type="entry name" value="TMEM14_sf"/>
</dbReference>
<dbReference type="Pfam" id="PF03647">
    <property type="entry name" value="Tmemb_14"/>
    <property type="match status" value="1"/>
</dbReference>
<dbReference type="FunCoup" id="A0A1Y1Y0P1">
    <property type="interactions" value="45"/>
</dbReference>
<accession>A0A1Y1Y0P1</accession>
<protein>
    <submittedName>
        <fullName evidence="7">TMEM14-domain-containing protein</fullName>
    </submittedName>
</protein>
<proteinExistence type="inferred from homology"/>
<evidence type="ECO:0000313" key="7">
    <source>
        <dbReference type="EMBL" id="ORX91538.1"/>
    </source>
</evidence>
<keyword evidence="5 6" id="KW-0472">Membrane</keyword>
<dbReference type="PANTHER" id="PTHR12668">
    <property type="entry name" value="TRANSMEMBRANE PROTEIN 14, 15"/>
    <property type="match status" value="1"/>
</dbReference>
<dbReference type="Gene3D" id="1.10.10.1740">
    <property type="entry name" value="Transmembrane protein 14-like"/>
    <property type="match status" value="1"/>
</dbReference>
<dbReference type="PANTHER" id="PTHR12668:SF53">
    <property type="entry name" value="TMEM14 PROTEIN HOMOLOG YJR085C"/>
    <property type="match status" value="1"/>
</dbReference>